<dbReference type="Proteomes" id="UP000075418">
    <property type="component" value="Unassembled WGS sequence"/>
</dbReference>
<keyword evidence="5" id="KW-0963">Cytoplasm</keyword>
<proteinExistence type="inferred from homology"/>
<keyword evidence="6" id="KW-0808">Transferase</keyword>
<dbReference type="PANTHER" id="PTHR36174">
    <property type="entry name" value="LIPID II:GLYCINE GLYCYLTRANSFERASE"/>
    <property type="match status" value="1"/>
</dbReference>
<evidence type="ECO:0000313" key="16">
    <source>
        <dbReference type="Proteomes" id="UP000075418"/>
    </source>
</evidence>
<dbReference type="Gene3D" id="1.20.58.90">
    <property type="match status" value="1"/>
</dbReference>
<evidence type="ECO:0000256" key="14">
    <source>
        <dbReference type="SAM" id="Coils"/>
    </source>
</evidence>
<dbReference type="Pfam" id="PF02388">
    <property type="entry name" value="FemAB"/>
    <property type="match status" value="1"/>
</dbReference>
<dbReference type="PROSITE" id="PS51191">
    <property type="entry name" value="FEMABX"/>
    <property type="match status" value="1"/>
</dbReference>
<dbReference type="SUPFAM" id="SSF46589">
    <property type="entry name" value="tRNA-binding arm"/>
    <property type="match status" value="1"/>
</dbReference>
<evidence type="ECO:0000256" key="11">
    <source>
        <dbReference type="ARBA" id="ARBA00030706"/>
    </source>
</evidence>
<dbReference type="GO" id="GO:0008360">
    <property type="term" value="P:regulation of cell shape"/>
    <property type="evidence" value="ECO:0007669"/>
    <property type="project" value="UniProtKB-KW"/>
</dbReference>
<dbReference type="InterPro" id="IPR003447">
    <property type="entry name" value="FEMABX"/>
</dbReference>
<dbReference type="SUPFAM" id="SSF55729">
    <property type="entry name" value="Acyl-CoA N-acyltransferases (Nat)"/>
    <property type="match status" value="2"/>
</dbReference>
<evidence type="ECO:0000256" key="9">
    <source>
        <dbReference type="ARBA" id="ARBA00023315"/>
    </source>
</evidence>
<dbReference type="InterPro" id="IPR016181">
    <property type="entry name" value="Acyl_CoA_acyltransferase"/>
</dbReference>
<dbReference type="InterPro" id="IPR010978">
    <property type="entry name" value="tRNA-bd_arm"/>
</dbReference>
<keyword evidence="7" id="KW-0133">Cell shape</keyword>
<organism evidence="15 16">
    <name type="scientific">Staphylococcus kloosii</name>
    <dbReference type="NCBI Taxonomy" id="29384"/>
    <lineage>
        <taxon>Bacteria</taxon>
        <taxon>Bacillati</taxon>
        <taxon>Bacillota</taxon>
        <taxon>Bacilli</taxon>
        <taxon>Bacillales</taxon>
        <taxon>Staphylococcaceae</taxon>
        <taxon>Staphylococcus</taxon>
    </lineage>
</organism>
<evidence type="ECO:0000256" key="12">
    <source>
        <dbReference type="ARBA" id="ARBA00032233"/>
    </source>
</evidence>
<dbReference type="RefSeq" id="WP_061854172.1">
    <property type="nucleotide sequence ID" value="NZ_JAIEWX010000002.1"/>
</dbReference>
<evidence type="ECO:0000256" key="7">
    <source>
        <dbReference type="ARBA" id="ARBA00022960"/>
    </source>
</evidence>
<accession>A0A151A3Z9</accession>
<evidence type="ECO:0000256" key="6">
    <source>
        <dbReference type="ARBA" id="ARBA00022679"/>
    </source>
</evidence>
<comment type="catalytic activity">
    <reaction evidence="13">
        <text>beta-D-GlcNAc-(1-&gt;4)-Mur2Ac(oyl-L-Ala-D-isoglutaminyl-L-Lys-(N(6)-Gly)-D-Ala-D-Ala)-di-trans,octa-cis-undecaprenyl diphosphate + 2 glycyl-tRNA(Gly) = MurNAc-L-Ala-D-isoglutaminyl-L-Lys-(N(6)-tri-Gly)-D-Ala-D-Ala-diphospho-di-trans,octa-cis-undecaprenyl-GlcNAc + 2 tRNA(Gly) + 2 H(+)</text>
        <dbReference type="Rhea" id="RHEA:30439"/>
        <dbReference type="Rhea" id="RHEA-COMP:9664"/>
        <dbReference type="Rhea" id="RHEA-COMP:9683"/>
        <dbReference type="ChEBI" id="CHEBI:15378"/>
        <dbReference type="ChEBI" id="CHEBI:62234"/>
        <dbReference type="ChEBI" id="CHEBI:62235"/>
        <dbReference type="ChEBI" id="CHEBI:78442"/>
        <dbReference type="ChEBI" id="CHEBI:78522"/>
        <dbReference type="EC" id="2.3.2.17"/>
    </reaction>
</comment>
<dbReference type="EC" id="2.3.2.17" evidence="3"/>
<evidence type="ECO:0000256" key="8">
    <source>
        <dbReference type="ARBA" id="ARBA00022984"/>
    </source>
</evidence>
<sequence length="414" mass="49067">MHFTKLTDEEYAEFITHLPVHYTQSIEQYNYRKQHKNDVHIVGVKDNDNVVAACLLSEARTMKIFKYFYSHKGPVLDYQNKDLVQCFFKGLNKYLKKHRTLFVLVDPYVLEAVRNADGDILRSFDNTELISQLNKLGYKHQGYSVGYSQKSQIRWLSVLDVEGKSEQEVLKDMDYQTRRNIKKAQEMNVETKTLDYSETERFYNLYKKAEERHNFKFKEDPFEFFKETQKMYPEHSMLKLAYVDLNKYLQQLSQKSEQLNTELKDIESKLADNPNSKKSKNKFEQLKQQVNSNNKKITEAQQLMSEEGEILDLAAALYIYNKDEVYYLSSGSDPKFYQFNGAYGLQWDMIKFTIDNNIPRYNFYGITGDFSEEADDYGVQQFKKGFNAHVEEYIGDFIKPIHPLFYKIYQFINK</sequence>
<evidence type="ECO:0000256" key="3">
    <source>
        <dbReference type="ARBA" id="ARBA00012466"/>
    </source>
</evidence>
<dbReference type="InterPro" id="IPR050644">
    <property type="entry name" value="PG_Glycine_Bridge_Synth"/>
</dbReference>
<evidence type="ECO:0000256" key="4">
    <source>
        <dbReference type="ARBA" id="ARBA00016236"/>
    </source>
</evidence>
<dbReference type="GO" id="GO:0009252">
    <property type="term" value="P:peptidoglycan biosynthetic process"/>
    <property type="evidence" value="ECO:0007669"/>
    <property type="project" value="UniProtKB-KW"/>
</dbReference>
<evidence type="ECO:0000256" key="10">
    <source>
        <dbReference type="ARBA" id="ARBA00023316"/>
    </source>
</evidence>
<keyword evidence="14" id="KW-0175">Coiled coil</keyword>
<dbReference type="AlphaFoldDB" id="A0A151A3Z9"/>
<gene>
    <name evidence="15" type="ORF">A0131_03895</name>
</gene>
<evidence type="ECO:0000256" key="13">
    <source>
        <dbReference type="ARBA" id="ARBA00047483"/>
    </source>
</evidence>
<dbReference type="GO" id="GO:0071555">
    <property type="term" value="P:cell wall organization"/>
    <property type="evidence" value="ECO:0007669"/>
    <property type="project" value="UniProtKB-KW"/>
</dbReference>
<reference evidence="15 16" key="1">
    <citation type="submission" date="2016-02" db="EMBL/GenBank/DDBJ databases">
        <title>Draft genome sequence of hydrocarbon degrading Staphylococcus saprophyticus Strain CNV2, isolated from crude-oil contaminated soil from Noonmati Oil Refinery, Guwahati, Assam, India.</title>
        <authorList>
            <person name="Mukherjee A."/>
            <person name="Chettri B."/>
            <person name="Langpoklakpam J."/>
            <person name="Singh A.K."/>
            <person name="Chattopadhyay D.J."/>
        </authorList>
    </citation>
    <scope>NUCLEOTIDE SEQUENCE [LARGE SCALE GENOMIC DNA]</scope>
    <source>
        <strain evidence="15 16">CNV2</strain>
    </source>
</reference>
<comment type="subcellular location">
    <subcellularLocation>
        <location evidence="1">Cytoplasm</location>
    </subcellularLocation>
</comment>
<evidence type="ECO:0000313" key="15">
    <source>
        <dbReference type="EMBL" id="KYH13945.1"/>
    </source>
</evidence>
<feature type="coiled-coil region" evidence="14">
    <location>
        <begin position="242"/>
        <end position="303"/>
    </location>
</feature>
<dbReference type="GO" id="GO:0000166">
    <property type="term" value="F:nucleotide binding"/>
    <property type="evidence" value="ECO:0007669"/>
    <property type="project" value="InterPro"/>
</dbReference>
<evidence type="ECO:0000256" key="2">
    <source>
        <dbReference type="ARBA" id="ARBA00009943"/>
    </source>
</evidence>
<comment type="caution">
    <text evidence="15">The sequence shown here is derived from an EMBL/GenBank/DDBJ whole genome shotgun (WGS) entry which is preliminary data.</text>
</comment>
<name>A0A151A3Z9_9STAP</name>
<evidence type="ECO:0000256" key="5">
    <source>
        <dbReference type="ARBA" id="ARBA00022490"/>
    </source>
</evidence>
<comment type="similarity">
    <text evidence="2">Belongs to the FemABX family.</text>
</comment>
<keyword evidence="9" id="KW-0012">Acyltransferase</keyword>
<dbReference type="EMBL" id="LUGM01000002">
    <property type="protein sequence ID" value="KYH13945.1"/>
    <property type="molecule type" value="Genomic_DNA"/>
</dbReference>
<dbReference type="Gene3D" id="3.40.630.30">
    <property type="match status" value="2"/>
</dbReference>
<dbReference type="GO" id="GO:0005737">
    <property type="term" value="C:cytoplasm"/>
    <property type="evidence" value="ECO:0007669"/>
    <property type="project" value="UniProtKB-SubCell"/>
</dbReference>
<protein>
    <recommendedName>
        <fullName evidence="4">Aminoacyltransferase FemA</fullName>
        <ecNumber evidence="3">2.3.2.17</ecNumber>
    </recommendedName>
    <alternativeName>
        <fullName evidence="12">Factor essential for expression of methicillin resistance A</fullName>
    </alternativeName>
    <alternativeName>
        <fullName evidence="11">N-acetylmuramoyl-L-alanyl-D-glutamyl-L-lysyl-(N6-glycyl)-D-alanyl-D-alanine-diphosphoundecaprenyl-N-acetylglucosamine:glycine glycyltransferase</fullName>
    </alternativeName>
</protein>
<keyword evidence="8" id="KW-0573">Peptidoglycan synthesis</keyword>
<dbReference type="PANTHER" id="PTHR36174:SF2">
    <property type="entry name" value="AMINOACYLTRANSFERASE FEMA"/>
    <property type="match status" value="1"/>
</dbReference>
<keyword evidence="10" id="KW-0961">Cell wall biogenesis/degradation</keyword>
<evidence type="ECO:0000256" key="1">
    <source>
        <dbReference type="ARBA" id="ARBA00004496"/>
    </source>
</evidence>
<dbReference type="GO" id="GO:0016755">
    <property type="term" value="F:aminoacyltransferase activity"/>
    <property type="evidence" value="ECO:0007669"/>
    <property type="project" value="InterPro"/>
</dbReference>